<feature type="non-terminal residue" evidence="2">
    <location>
        <position position="1"/>
    </location>
</feature>
<name>A0A8J2M0W1_9HEXA</name>
<dbReference type="InterPro" id="IPR006652">
    <property type="entry name" value="Kelch_1"/>
</dbReference>
<evidence type="ECO:0008006" key="4">
    <source>
        <dbReference type="Google" id="ProtNLM"/>
    </source>
</evidence>
<comment type="caution">
    <text evidence="2">The sequence shown here is derived from an EMBL/GenBank/DDBJ whole genome shotgun (WGS) entry which is preliminary data.</text>
</comment>
<proteinExistence type="predicted"/>
<dbReference type="Proteomes" id="UP000708208">
    <property type="component" value="Unassembled WGS sequence"/>
</dbReference>
<sequence>AFVLDRNIYVVGGNRGPPTMERYDVDKNTWTIVGNCKLPTDGHYQNVAFASS</sequence>
<dbReference type="OrthoDB" id="6350321at2759"/>
<protein>
    <recommendedName>
        <fullName evidence="4">Kelch-like protein</fullName>
    </recommendedName>
</protein>
<dbReference type="EMBL" id="CAJVCH010561421">
    <property type="protein sequence ID" value="CAG7831665.1"/>
    <property type="molecule type" value="Genomic_DNA"/>
</dbReference>
<keyword evidence="3" id="KW-1185">Reference proteome</keyword>
<dbReference type="AlphaFoldDB" id="A0A8J2M0W1"/>
<evidence type="ECO:0000313" key="2">
    <source>
        <dbReference type="EMBL" id="CAG7831665.1"/>
    </source>
</evidence>
<keyword evidence="1" id="KW-0880">Kelch repeat</keyword>
<dbReference type="Pfam" id="PF01344">
    <property type="entry name" value="Kelch_1"/>
    <property type="match status" value="1"/>
</dbReference>
<evidence type="ECO:0000313" key="3">
    <source>
        <dbReference type="Proteomes" id="UP000708208"/>
    </source>
</evidence>
<accession>A0A8J2M0W1</accession>
<reference evidence="2" key="1">
    <citation type="submission" date="2021-06" db="EMBL/GenBank/DDBJ databases">
        <authorList>
            <person name="Hodson N. C."/>
            <person name="Mongue J. A."/>
            <person name="Jaron S. K."/>
        </authorList>
    </citation>
    <scope>NUCLEOTIDE SEQUENCE</scope>
</reference>
<organism evidence="2 3">
    <name type="scientific">Allacma fusca</name>
    <dbReference type="NCBI Taxonomy" id="39272"/>
    <lineage>
        <taxon>Eukaryota</taxon>
        <taxon>Metazoa</taxon>
        <taxon>Ecdysozoa</taxon>
        <taxon>Arthropoda</taxon>
        <taxon>Hexapoda</taxon>
        <taxon>Collembola</taxon>
        <taxon>Symphypleona</taxon>
        <taxon>Sminthuridae</taxon>
        <taxon>Allacma</taxon>
    </lineage>
</organism>
<gene>
    <name evidence="2" type="ORF">AFUS01_LOCUS41396</name>
</gene>
<evidence type="ECO:0000256" key="1">
    <source>
        <dbReference type="ARBA" id="ARBA00022441"/>
    </source>
</evidence>